<dbReference type="SMART" id="SM00263">
    <property type="entry name" value="LYZ1"/>
    <property type="match status" value="1"/>
</dbReference>
<evidence type="ECO:0000259" key="8">
    <source>
        <dbReference type="PROSITE" id="PS00128"/>
    </source>
</evidence>
<accession>A0ABM3JH79</accession>
<evidence type="ECO:0000256" key="2">
    <source>
        <dbReference type="ARBA" id="ARBA00012732"/>
    </source>
</evidence>
<dbReference type="PRINTS" id="PR00135">
    <property type="entry name" value="LYZLACT"/>
</dbReference>
<evidence type="ECO:0000256" key="5">
    <source>
        <dbReference type="ARBA" id="ARBA00023295"/>
    </source>
</evidence>
<evidence type="ECO:0000313" key="9">
    <source>
        <dbReference type="Proteomes" id="UP001652620"/>
    </source>
</evidence>
<dbReference type="Proteomes" id="UP001652620">
    <property type="component" value="Chromosome 3"/>
</dbReference>
<comment type="similarity">
    <text evidence="6">Belongs to the glycosyl hydrolase 22 family.</text>
</comment>
<dbReference type="InterPro" id="IPR001916">
    <property type="entry name" value="Glyco_hydro_22"/>
</dbReference>
<dbReference type="SUPFAM" id="SSF53955">
    <property type="entry name" value="Lysozyme-like"/>
    <property type="match status" value="1"/>
</dbReference>
<name>A0ABM3JH79_BACDO</name>
<evidence type="ECO:0000256" key="6">
    <source>
        <dbReference type="RuleBase" id="RU004440"/>
    </source>
</evidence>
<keyword evidence="9" id="KW-1185">Reference proteome</keyword>
<evidence type="ECO:0000313" key="10">
    <source>
        <dbReference type="RefSeq" id="XP_049308567.1"/>
    </source>
</evidence>
<organism evidence="9 10">
    <name type="scientific">Bactrocera dorsalis</name>
    <name type="common">Oriental fruit fly</name>
    <name type="synonym">Dacus dorsalis</name>
    <dbReference type="NCBI Taxonomy" id="27457"/>
    <lineage>
        <taxon>Eukaryota</taxon>
        <taxon>Metazoa</taxon>
        <taxon>Ecdysozoa</taxon>
        <taxon>Arthropoda</taxon>
        <taxon>Hexapoda</taxon>
        <taxon>Insecta</taxon>
        <taxon>Pterygota</taxon>
        <taxon>Neoptera</taxon>
        <taxon>Endopterygota</taxon>
        <taxon>Diptera</taxon>
        <taxon>Brachycera</taxon>
        <taxon>Muscomorpha</taxon>
        <taxon>Tephritoidea</taxon>
        <taxon>Tephritidae</taxon>
        <taxon>Bactrocera</taxon>
        <taxon>Bactrocera</taxon>
    </lineage>
</organism>
<keyword evidence="3" id="KW-0929">Antimicrobial</keyword>
<keyword evidence="5" id="KW-0378">Hydrolase</keyword>
<feature type="chain" id="PRO_5045507593" description="lysozyme" evidence="7">
    <location>
        <begin position="25"/>
        <end position="149"/>
    </location>
</feature>
<dbReference type="PROSITE" id="PS51257">
    <property type="entry name" value="PROKAR_LIPOPROTEIN"/>
    <property type="match status" value="1"/>
</dbReference>
<dbReference type="InterPro" id="IPR023346">
    <property type="entry name" value="Lysozyme-like_dom_sf"/>
</dbReference>
<feature type="domain" description="Glycosyl hydrolases family 22 (GH22)" evidence="8">
    <location>
        <begin position="95"/>
        <end position="113"/>
    </location>
</feature>
<dbReference type="PANTHER" id="PTHR11407:SF63">
    <property type="entry name" value="LYSOZYME C"/>
    <property type="match status" value="1"/>
</dbReference>
<evidence type="ECO:0000256" key="1">
    <source>
        <dbReference type="ARBA" id="ARBA00000632"/>
    </source>
</evidence>
<evidence type="ECO:0000256" key="7">
    <source>
        <dbReference type="SAM" id="SignalP"/>
    </source>
</evidence>
<reference evidence="10" key="1">
    <citation type="submission" date="2025-08" db="UniProtKB">
        <authorList>
            <consortium name="RefSeq"/>
        </authorList>
    </citation>
    <scope>IDENTIFICATION</scope>
    <source>
        <tissue evidence="10">Adult</tissue>
    </source>
</reference>
<dbReference type="RefSeq" id="XP_049308567.1">
    <property type="nucleotide sequence ID" value="XM_049452610.1"/>
</dbReference>
<evidence type="ECO:0000256" key="3">
    <source>
        <dbReference type="ARBA" id="ARBA00022638"/>
    </source>
</evidence>
<dbReference type="Pfam" id="PF00062">
    <property type="entry name" value="Lys"/>
    <property type="match status" value="1"/>
</dbReference>
<feature type="signal peptide" evidence="7">
    <location>
        <begin position="1"/>
        <end position="24"/>
    </location>
</feature>
<dbReference type="PANTHER" id="PTHR11407">
    <property type="entry name" value="LYSOZYME C"/>
    <property type="match status" value="1"/>
</dbReference>
<keyword evidence="5" id="KW-0326">Glycosidase</keyword>
<keyword evidence="4" id="KW-1015">Disulfide bond</keyword>
<proteinExistence type="inferred from homology"/>
<dbReference type="GeneID" id="105225434"/>
<dbReference type="PROSITE" id="PS51348">
    <property type="entry name" value="GLYCOSYL_HYDROL_F22_2"/>
    <property type="match status" value="1"/>
</dbReference>
<dbReference type="InterPro" id="IPR019799">
    <property type="entry name" value="Glyco_hydro_22_CS"/>
</dbReference>
<dbReference type="Gene3D" id="1.10.530.10">
    <property type="match status" value="1"/>
</dbReference>
<evidence type="ECO:0000256" key="4">
    <source>
        <dbReference type="ARBA" id="ARBA00023157"/>
    </source>
</evidence>
<comment type="catalytic activity">
    <reaction evidence="1">
        <text>Hydrolysis of (1-&gt;4)-beta-linkages between N-acetylmuramic acid and N-acetyl-D-glucosamine residues in a peptidoglycan and between N-acetyl-D-glucosamine residues in chitodextrins.</text>
        <dbReference type="EC" id="3.2.1.17"/>
    </reaction>
</comment>
<dbReference type="PROSITE" id="PS00128">
    <property type="entry name" value="GLYCOSYL_HYDROL_F22_1"/>
    <property type="match status" value="1"/>
</dbReference>
<dbReference type="EC" id="3.2.1.17" evidence="2"/>
<gene>
    <name evidence="10" type="primary">LOC105225434</name>
</gene>
<protein>
    <recommendedName>
        <fullName evidence="2">lysozyme</fullName>
        <ecNumber evidence="2">3.2.1.17</ecNumber>
    </recommendedName>
</protein>
<sequence length="149" mass="17272">MARLALLLAALLLSCLLLSYRMDAKEYMRCQLTRELLLKYGINKTFLSNWICLIEHESNRSTKVLKRNPNGSRSYGLFQINSKEWCRVSRKGGLCGNKCEDFLDDNIDDDVACAKRIFQRDGFKNWPGWSASCRNPQNLPNLRLACKYR</sequence>
<keyword evidence="7" id="KW-0732">Signal</keyword>
<keyword evidence="3" id="KW-0081">Bacteriolytic enzyme</keyword>